<evidence type="ECO:0000256" key="2">
    <source>
        <dbReference type="ARBA" id="ARBA00023186"/>
    </source>
</evidence>
<reference evidence="4 5" key="1">
    <citation type="submission" date="2015-08" db="EMBL/GenBank/DDBJ databases">
        <authorList>
            <person name="Babu N.S."/>
            <person name="Beckwith C.J."/>
            <person name="Beseler K.G."/>
            <person name="Brison A."/>
            <person name="Carone J.V."/>
            <person name="Caskin T.P."/>
            <person name="Diamond M."/>
            <person name="Durham M.E."/>
            <person name="Foxe J.M."/>
            <person name="Go M."/>
            <person name="Henderson B.A."/>
            <person name="Jones I.B."/>
            <person name="McGettigan J.A."/>
            <person name="Micheletti S.J."/>
            <person name="Nasrallah M.E."/>
            <person name="Ortiz D."/>
            <person name="Piller C.R."/>
            <person name="Privatt S.R."/>
            <person name="Schneider S.L."/>
            <person name="Sharp S."/>
            <person name="Smith T.C."/>
            <person name="Stanton J.D."/>
            <person name="Ullery H.E."/>
            <person name="Wilson R.J."/>
            <person name="Serrano M.G."/>
            <person name="Buck G."/>
            <person name="Lee V."/>
            <person name="Wang Y."/>
            <person name="Carvalho R."/>
            <person name="Voegtly L."/>
            <person name="Shi R."/>
            <person name="Duckworth R."/>
            <person name="Johnson A."/>
            <person name="Loviza R."/>
            <person name="Walstead R."/>
            <person name="Shah Z."/>
            <person name="Kiflezghi M."/>
            <person name="Wade K."/>
            <person name="Ball S.L."/>
            <person name="Bradley K.W."/>
            <person name="Asai D.J."/>
            <person name="Bowman C.A."/>
            <person name="Russell D.A."/>
            <person name="Pope W.H."/>
            <person name="Jacobs-Sera D."/>
            <person name="Hendrix R.W."/>
            <person name="Hatfull G.F."/>
        </authorList>
    </citation>
    <scope>NUCLEOTIDE SEQUENCE [LARGE SCALE GENOMIC DNA]</scope>
    <source>
        <strain evidence="4 5">DSM 27648</strain>
    </source>
</reference>
<protein>
    <submittedName>
        <fullName evidence="4">Urease accessory protein UreD</fullName>
    </submittedName>
</protein>
<gene>
    <name evidence="4" type="ORF">AKJ09_09029</name>
</gene>
<keyword evidence="5" id="KW-1185">Reference proteome</keyword>
<dbReference type="GO" id="GO:0016151">
    <property type="term" value="F:nickel cation binding"/>
    <property type="evidence" value="ECO:0007669"/>
    <property type="project" value="InterPro"/>
</dbReference>
<dbReference type="InterPro" id="IPR002669">
    <property type="entry name" value="UreD"/>
</dbReference>
<accession>A0A0K1Q995</accession>
<dbReference type="KEGG" id="llu:AKJ09_09029"/>
<dbReference type="PANTHER" id="PTHR33643">
    <property type="entry name" value="UREASE ACCESSORY PROTEIN D"/>
    <property type="match status" value="1"/>
</dbReference>
<name>A0A0K1Q995_9BACT</name>
<evidence type="ECO:0000313" key="4">
    <source>
        <dbReference type="EMBL" id="AKV02366.1"/>
    </source>
</evidence>
<dbReference type="HAMAP" id="MF_01384">
    <property type="entry name" value="UreD"/>
    <property type="match status" value="1"/>
</dbReference>
<dbReference type="PANTHER" id="PTHR33643:SF1">
    <property type="entry name" value="UREASE ACCESSORY PROTEIN D"/>
    <property type="match status" value="1"/>
</dbReference>
<dbReference type="STRING" id="1391654.AKJ09_09029"/>
<dbReference type="OrthoDB" id="5521425at2"/>
<dbReference type="RefSeq" id="WP_146653297.1">
    <property type="nucleotide sequence ID" value="NZ_CP012333.1"/>
</dbReference>
<dbReference type="EMBL" id="CP012333">
    <property type="protein sequence ID" value="AKV02366.1"/>
    <property type="molecule type" value="Genomic_DNA"/>
</dbReference>
<keyword evidence="2" id="KW-0143">Chaperone</keyword>
<evidence type="ECO:0000313" key="5">
    <source>
        <dbReference type="Proteomes" id="UP000064967"/>
    </source>
</evidence>
<proteinExistence type="inferred from homology"/>
<dbReference type="Proteomes" id="UP000064967">
    <property type="component" value="Chromosome"/>
</dbReference>
<comment type="similarity">
    <text evidence="1">Belongs to the UreD family.</text>
</comment>
<evidence type="ECO:0000256" key="1">
    <source>
        <dbReference type="ARBA" id="ARBA00007177"/>
    </source>
</evidence>
<dbReference type="Pfam" id="PF01774">
    <property type="entry name" value="UreD"/>
    <property type="match status" value="1"/>
</dbReference>
<evidence type="ECO:0000256" key="3">
    <source>
        <dbReference type="SAM" id="MobiDB-lite"/>
    </source>
</evidence>
<dbReference type="AlphaFoldDB" id="A0A0K1Q995"/>
<feature type="region of interest" description="Disordered" evidence="3">
    <location>
        <begin position="1"/>
        <end position="29"/>
    </location>
</feature>
<sequence>MDDGPRGTTANETNEAIGRGQAEAAGRGSLVATRPDARMASTLSHAFATSPLRFVRPTFPGSSAAAVCLVTFGGGLVDGDTVDLDVTVDPGATLLVFTQATTKVFRGRARQSLRARVAGTLVLLPDPVACFRDAHYTQHVDVDLQGPSASCVVLDGFTSGRAAYGERWAFGSLETRTVVRRDGKKLLHEAFRLDAKDGSIAERMDRFEAFATLFAIGPGVAPVRAGILSHSREHARGADGALVAAPSPLPVPRRDSTSDGAIVRIAGTTPLGVIDEVQRRLRNLPEIDVVDPFTARH</sequence>
<organism evidence="4 5">
    <name type="scientific">Labilithrix luteola</name>
    <dbReference type="NCBI Taxonomy" id="1391654"/>
    <lineage>
        <taxon>Bacteria</taxon>
        <taxon>Pseudomonadati</taxon>
        <taxon>Myxococcota</taxon>
        <taxon>Polyangia</taxon>
        <taxon>Polyangiales</taxon>
        <taxon>Labilitrichaceae</taxon>
        <taxon>Labilithrix</taxon>
    </lineage>
</organism>